<accession>A0A7W5A1T5</accession>
<evidence type="ECO:0000313" key="4">
    <source>
        <dbReference type="Proteomes" id="UP000577707"/>
    </source>
</evidence>
<organism evidence="3 4">
    <name type="scientific">Nocardioides albus</name>
    <dbReference type="NCBI Taxonomy" id="1841"/>
    <lineage>
        <taxon>Bacteria</taxon>
        <taxon>Bacillati</taxon>
        <taxon>Actinomycetota</taxon>
        <taxon>Actinomycetes</taxon>
        <taxon>Propionibacteriales</taxon>
        <taxon>Nocardioidaceae</taxon>
        <taxon>Nocardioides</taxon>
    </lineage>
</organism>
<evidence type="ECO:0000259" key="1">
    <source>
        <dbReference type="Pfam" id="PF06032"/>
    </source>
</evidence>
<dbReference type="EMBL" id="JACHXG010000002">
    <property type="protein sequence ID" value="MBB3087875.1"/>
    <property type="molecule type" value="Genomic_DNA"/>
</dbReference>
<name>A0A7W5A1T5_9ACTN</name>
<gene>
    <name evidence="3" type="ORF">FHS12_000808</name>
</gene>
<dbReference type="Gene3D" id="3.40.1610.10">
    <property type="entry name" value="CV3147-like domain"/>
    <property type="match status" value="1"/>
</dbReference>
<dbReference type="Gene3D" id="2.40.390.10">
    <property type="entry name" value="CV3147-like"/>
    <property type="match status" value="1"/>
</dbReference>
<dbReference type="Proteomes" id="UP000577707">
    <property type="component" value="Unassembled WGS sequence"/>
</dbReference>
<evidence type="ECO:0000259" key="2">
    <source>
        <dbReference type="Pfam" id="PF20906"/>
    </source>
</evidence>
<evidence type="ECO:0008006" key="5">
    <source>
        <dbReference type="Google" id="ProtNLM"/>
    </source>
</evidence>
<reference evidence="3 4" key="1">
    <citation type="submission" date="2020-08" db="EMBL/GenBank/DDBJ databases">
        <title>Genomic Encyclopedia of Type Strains, Phase III (KMG-III): the genomes of soil and plant-associated and newly described type strains.</title>
        <authorList>
            <person name="Whitman W."/>
        </authorList>
    </citation>
    <scope>NUCLEOTIDE SEQUENCE [LARGE SCALE GENOMIC DNA]</scope>
    <source>
        <strain evidence="3 4">CECT 3302</strain>
    </source>
</reference>
<dbReference type="InterPro" id="IPR048350">
    <property type="entry name" value="S-Me-THD-like_C"/>
</dbReference>
<protein>
    <recommendedName>
        <fullName evidence="5">DUF917 domain-containing protein</fullName>
    </recommendedName>
</protein>
<dbReference type="Pfam" id="PF06032">
    <property type="entry name" value="S-Me-THD_N"/>
    <property type="match status" value="1"/>
</dbReference>
<proteinExistence type="predicted"/>
<dbReference type="AlphaFoldDB" id="A0A7W5A1T5"/>
<evidence type="ECO:0000313" key="3">
    <source>
        <dbReference type="EMBL" id="MBB3087875.1"/>
    </source>
</evidence>
<feature type="domain" description="S-Me-THD N-terminal" evidence="1">
    <location>
        <begin position="8"/>
        <end position="163"/>
    </location>
</feature>
<feature type="domain" description="S-Me-THD-like C-terminal" evidence="2">
    <location>
        <begin position="166"/>
        <end position="354"/>
    </location>
</feature>
<dbReference type="InterPro" id="IPR027479">
    <property type="entry name" value="S-Me-THD_N_sf"/>
</dbReference>
<dbReference type="InterPro" id="IPR010318">
    <property type="entry name" value="S-Me-THD_N"/>
</dbReference>
<keyword evidence="4" id="KW-1185">Reference proteome</keyword>
<comment type="caution">
    <text evidence="3">The sequence shown here is derived from an EMBL/GenBank/DDBJ whole genome shotgun (WGS) entry which is preliminary data.</text>
</comment>
<dbReference type="RefSeq" id="WP_183542488.1">
    <property type="nucleotide sequence ID" value="NZ_BMQT01000004.1"/>
</dbReference>
<sequence length="354" mass="37142">MREITPLDLPDMARGAAVLGTGGGGDPYVGRLLAQQALLRHGPVQLVDPMEIDDDAVVIPTAFMGAPTVMLEKLPSGAELTAALQALEQLIGKKAAYTVSIEAGGLNSLIPFVAAAELGLPLIDADGMGRAFPELQMLLPTLGGVSATPMAIADERGNAVSLETVSNGWAERFARGVTIEMGCSAAVSLYVLTGRQVKDMMVHGTMTLCQRLGAAIREAGEAHRDPVAAATEVMGGRVVFRGKIVDVQRGTQGGFARGEAVLDGLADDLGSRMEVAFQNENLVASRDGEVVVSVPDLICLLDTDTGEPVTTETLRYGLRVSVVAAPCDPRWRSTEGLALAGPAYFGYDHEYVPV</sequence>
<dbReference type="SUPFAM" id="SSF160991">
    <property type="entry name" value="CV3147-like"/>
    <property type="match status" value="1"/>
</dbReference>
<dbReference type="InterPro" id="IPR024071">
    <property type="entry name" value="S-Me-THD_C_sf"/>
</dbReference>
<dbReference type="Pfam" id="PF20906">
    <property type="entry name" value="S-Me-THD_C"/>
    <property type="match status" value="1"/>
</dbReference>